<evidence type="ECO:0000256" key="4">
    <source>
        <dbReference type="ARBA" id="ARBA00023239"/>
    </source>
</evidence>
<dbReference type="RefSeq" id="WP_004082367.1">
    <property type="nucleotide sequence ID" value="NZ_DAITJQ010000004.1"/>
</dbReference>
<dbReference type="PATRIC" id="fig|93930.3.peg.618"/>
<dbReference type="OMA" id="ELCFCIL"/>
<dbReference type="InterPro" id="IPR011257">
    <property type="entry name" value="DNA_glycosylase"/>
</dbReference>
<dbReference type="GO" id="GO:0016799">
    <property type="term" value="F:hydrolase activity, hydrolyzing N-glycosyl compounds"/>
    <property type="evidence" value="ECO:0007669"/>
    <property type="project" value="UniProtKB-UniRule"/>
</dbReference>
<dbReference type="Gene3D" id="1.10.340.30">
    <property type="entry name" value="Hypothetical protein, domain 2"/>
    <property type="match status" value="1"/>
</dbReference>
<feature type="domain" description="HhH-GPD" evidence="8">
    <location>
        <begin position="47"/>
        <end position="202"/>
    </location>
</feature>
<keyword evidence="3 7" id="KW-0234">DNA repair</keyword>
<dbReference type="NCBIfam" id="NF002305">
    <property type="entry name" value="PRK01229.1"/>
    <property type="match status" value="1"/>
</dbReference>
<sequence>MEELLKELERIREEAKPLVEQRFEEFKRLGEEGTEEDLFCELSFCVLTANWSAEGGIRAQKEIGKGFVHLPLEELAEKLREVGHRYPQKRAEFIVENRKLLGKLKNLVKGDPFQSREFLVRNAKGIGWKEASHFLRNTGVEDLAILDKHVLRLMKRHGLIQEIPKGWSKKRYLYVEEILRKVAEAFGESPGKFDLYLWYLVKGKVDK</sequence>
<keyword evidence="1 7" id="KW-0227">DNA damage</keyword>
<comment type="catalytic activity">
    <reaction evidence="7">
        <text>2'-deoxyribonucleotide-(2'-deoxyribose 5'-phosphate)-2'-deoxyribonucleotide-DNA = a 3'-end 2'-deoxyribonucleotide-(2,3-dehydro-2,3-deoxyribose 5'-phosphate)-DNA + a 5'-end 5'-phospho-2'-deoxyribonucleoside-DNA + H(+)</text>
        <dbReference type="Rhea" id="RHEA:66592"/>
        <dbReference type="Rhea" id="RHEA-COMP:13180"/>
        <dbReference type="Rhea" id="RHEA-COMP:16897"/>
        <dbReference type="Rhea" id="RHEA-COMP:17067"/>
        <dbReference type="ChEBI" id="CHEBI:15378"/>
        <dbReference type="ChEBI" id="CHEBI:136412"/>
        <dbReference type="ChEBI" id="CHEBI:157695"/>
        <dbReference type="ChEBI" id="CHEBI:167181"/>
        <dbReference type="EC" id="4.2.99.18"/>
    </reaction>
</comment>
<evidence type="ECO:0000313" key="10">
    <source>
        <dbReference type="Proteomes" id="UP000058636"/>
    </source>
</evidence>
<feature type="active site" evidence="7">
    <location>
        <position position="129"/>
    </location>
</feature>
<evidence type="ECO:0000256" key="6">
    <source>
        <dbReference type="ARBA" id="ARBA00023295"/>
    </source>
</evidence>
<dbReference type="CDD" id="cd00056">
    <property type="entry name" value="ENDO3c"/>
    <property type="match status" value="1"/>
</dbReference>
<dbReference type="EC" id="3.2.2.-" evidence="7"/>
<organism evidence="9 10">
    <name type="scientific">Thermotoga petrophila</name>
    <dbReference type="NCBI Taxonomy" id="93929"/>
    <lineage>
        <taxon>Bacteria</taxon>
        <taxon>Thermotogati</taxon>
        <taxon>Thermotogota</taxon>
        <taxon>Thermotogae</taxon>
        <taxon>Thermotogales</taxon>
        <taxon>Thermotogaceae</taxon>
        <taxon>Thermotoga</taxon>
    </lineage>
</organism>
<dbReference type="InterPro" id="IPR023170">
    <property type="entry name" value="HhH_base_excis_C"/>
</dbReference>
<reference evidence="9 10" key="1">
    <citation type="journal article" date="2015" name="MBio">
        <title>Genome-Resolved Metagenomic Analysis Reveals Roles for Candidate Phyla and Other Microbial Community Members in Biogeochemical Transformations in Oil Reservoirs.</title>
        <authorList>
            <person name="Hu P."/>
            <person name="Tom L."/>
            <person name="Singh A."/>
            <person name="Thomas B.C."/>
            <person name="Baker B.J."/>
            <person name="Piceno Y.M."/>
            <person name="Andersen G.L."/>
            <person name="Banfield J.F."/>
        </authorList>
    </citation>
    <scope>NUCLEOTIDE SEQUENCE [LARGE SCALE GENOMIC DNA]</scope>
    <source>
        <strain evidence="9">46_26</strain>
    </source>
</reference>
<dbReference type="EMBL" id="LGFG01000183">
    <property type="protein sequence ID" value="KUK22352.1"/>
    <property type="molecule type" value="Genomic_DNA"/>
</dbReference>
<dbReference type="Pfam" id="PF22175">
    <property type="entry name" value="Ogg-HhH"/>
    <property type="match status" value="1"/>
</dbReference>
<evidence type="ECO:0000259" key="8">
    <source>
        <dbReference type="SMART" id="SM00478"/>
    </source>
</evidence>
<name>A0A101EPJ3_9THEM</name>
<evidence type="ECO:0000256" key="5">
    <source>
        <dbReference type="ARBA" id="ARBA00023268"/>
    </source>
</evidence>
<dbReference type="SUPFAM" id="SSF48150">
    <property type="entry name" value="DNA-glycosylase"/>
    <property type="match status" value="1"/>
</dbReference>
<dbReference type="SMART" id="SM00478">
    <property type="entry name" value="ENDO3c"/>
    <property type="match status" value="1"/>
</dbReference>
<dbReference type="AlphaFoldDB" id="A0A101EPJ3"/>
<evidence type="ECO:0000256" key="2">
    <source>
        <dbReference type="ARBA" id="ARBA00022801"/>
    </source>
</evidence>
<evidence type="ECO:0000256" key="1">
    <source>
        <dbReference type="ARBA" id="ARBA00022763"/>
    </source>
</evidence>
<dbReference type="Gene3D" id="1.10.1670.10">
    <property type="entry name" value="Helix-hairpin-Helix base-excision DNA repair enzymes (C-terminal)"/>
    <property type="match status" value="1"/>
</dbReference>
<dbReference type="PIRSF" id="PIRSF005954">
    <property type="entry name" value="Thrmst_ogg"/>
    <property type="match status" value="1"/>
</dbReference>
<comment type="similarity">
    <text evidence="7">Belongs to the type-2 OGG1 family.</text>
</comment>
<evidence type="ECO:0000256" key="7">
    <source>
        <dbReference type="HAMAP-Rule" id="MF_00241"/>
    </source>
</evidence>
<protein>
    <recommendedName>
        <fullName evidence="7">8-oxoguanine DNA glycosylase/AP lyase</fullName>
    </recommendedName>
    <domain>
        <recommendedName>
            <fullName evidence="7">8-oxoguanine DNA glycosylase</fullName>
            <shortName evidence="7">8-oxoG DNA glycosylase</shortName>
            <ecNumber evidence="7">3.2.2.-</ecNumber>
        </recommendedName>
    </domain>
    <domain>
        <recommendedName>
            <fullName evidence="7">DNA-(apurinic or apyrimidinic site) lyase</fullName>
            <shortName evidence="7">AP lyase</shortName>
            <ecNumber evidence="7">4.2.99.18</ecNumber>
        </recommendedName>
    </domain>
</protein>
<dbReference type="HAMAP" id="MF_00241">
    <property type="entry name" value="Ogg"/>
    <property type="match status" value="1"/>
</dbReference>
<comment type="caution">
    <text evidence="9">The sequence shown here is derived from an EMBL/GenBank/DDBJ whole genome shotgun (WGS) entry which is preliminary data.</text>
</comment>
<evidence type="ECO:0000256" key="3">
    <source>
        <dbReference type="ARBA" id="ARBA00023204"/>
    </source>
</evidence>
<accession>A0A101EPJ3</accession>
<proteinExistence type="inferred from homology"/>
<feature type="active site" evidence="7">
    <location>
        <position position="147"/>
    </location>
</feature>
<keyword evidence="4 7" id="KW-0456">Lyase</keyword>
<dbReference type="InterPro" id="IPR003265">
    <property type="entry name" value="HhH-GPD_domain"/>
</dbReference>
<dbReference type="Proteomes" id="UP000058636">
    <property type="component" value="Unassembled WGS sequence"/>
</dbReference>
<dbReference type="InterPro" id="IPR012092">
    <property type="entry name" value="DNA_glyclase/AP_lyase_Ogg"/>
</dbReference>
<comment type="function">
    <text evidence="7">Catalyzes the excision of an oxidatively damaged form of guanine (7,8-dihydro-8-oxoguanine = 8-oxoG) from DNA. Also cleaves the DNA backbone at apurinic/apyrimidinic sites (AP sites).</text>
</comment>
<evidence type="ECO:0000313" key="9">
    <source>
        <dbReference type="EMBL" id="KUK22352.1"/>
    </source>
</evidence>
<dbReference type="EC" id="4.2.99.18" evidence="7"/>
<keyword evidence="5 7" id="KW-0511">Multifunctional enzyme</keyword>
<keyword evidence="2 7" id="KW-0378">Hydrolase</keyword>
<dbReference type="GO" id="GO:0006284">
    <property type="term" value="P:base-excision repair"/>
    <property type="evidence" value="ECO:0007669"/>
    <property type="project" value="UniProtKB-UniRule"/>
</dbReference>
<keyword evidence="6 7" id="KW-0326">Glycosidase</keyword>
<feature type="site" description="Important for guanine/8-oxoguanine distinction" evidence="7">
    <location>
        <position position="207"/>
    </location>
</feature>
<dbReference type="GO" id="GO:0140078">
    <property type="term" value="F:class I DNA-(apurinic or apyrimidinic site) endonuclease activity"/>
    <property type="evidence" value="ECO:0007669"/>
    <property type="project" value="UniProtKB-EC"/>
</dbReference>
<dbReference type="SMR" id="A0A101EPJ3"/>
<gene>
    <name evidence="7" type="primary">ogg</name>
    <name evidence="9" type="ORF">XD57_1548</name>
</gene>